<dbReference type="Proteomes" id="UP001156870">
    <property type="component" value="Unassembled WGS sequence"/>
</dbReference>
<evidence type="ECO:0000313" key="2">
    <source>
        <dbReference type="Proteomes" id="UP001156870"/>
    </source>
</evidence>
<organism evidence="1 2">
    <name type="scientific">Marinibactrum halimedae</name>
    <dbReference type="NCBI Taxonomy" id="1444977"/>
    <lineage>
        <taxon>Bacteria</taxon>
        <taxon>Pseudomonadati</taxon>
        <taxon>Pseudomonadota</taxon>
        <taxon>Gammaproteobacteria</taxon>
        <taxon>Cellvibrionales</taxon>
        <taxon>Cellvibrionaceae</taxon>
        <taxon>Marinibactrum</taxon>
    </lineage>
</organism>
<reference evidence="1 2" key="1">
    <citation type="journal article" date="2014" name="Int. J. Syst. Evol. Microbiol.">
        <title>Complete genome sequence of Corynebacterium casei LMG S-19264T (=DSM 44701T), isolated from a smear-ripened cheese.</title>
        <authorList>
            <consortium name="US DOE Joint Genome Institute (JGI-PGF)"/>
            <person name="Walter F."/>
            <person name="Albersmeier A."/>
            <person name="Kalinowski J."/>
            <person name="Ruckert C."/>
        </authorList>
    </citation>
    <scope>NUCLEOTIDE SEQUENCE [LARGE SCALE GENOMIC DNA]</scope>
    <source>
        <strain evidence="1 2">NBRC 110095</strain>
    </source>
</reference>
<sequence length="66" mass="8098">MGQFYEQFLSSRPCSTPFEIKYYWMIVEYKNFVEGQYYQKLITLKHSIYELIKVGIIESIINREYK</sequence>
<protein>
    <submittedName>
        <fullName evidence="1">Uncharacterized protein</fullName>
    </submittedName>
</protein>
<dbReference type="EMBL" id="BSPD01000083">
    <property type="protein sequence ID" value="GLS27587.1"/>
    <property type="molecule type" value="Genomic_DNA"/>
</dbReference>
<name>A0AA37T9Y2_9GAMM</name>
<keyword evidence="2" id="KW-1185">Reference proteome</keyword>
<comment type="caution">
    <text evidence="1">The sequence shown here is derived from an EMBL/GenBank/DDBJ whole genome shotgun (WGS) entry which is preliminary data.</text>
</comment>
<accession>A0AA37T9Y2</accession>
<gene>
    <name evidence="1" type="ORF">GCM10007877_33060</name>
</gene>
<dbReference type="AlphaFoldDB" id="A0AA37T9Y2"/>
<evidence type="ECO:0000313" key="1">
    <source>
        <dbReference type="EMBL" id="GLS27587.1"/>
    </source>
</evidence>
<proteinExistence type="predicted"/>